<protein>
    <submittedName>
        <fullName evidence="3">Type IV pilus modification protein PilV</fullName>
    </submittedName>
</protein>
<keyword evidence="1" id="KW-0812">Transmembrane</keyword>
<proteinExistence type="predicted"/>
<comment type="caution">
    <text evidence="3">The sequence shown here is derived from an EMBL/GenBank/DDBJ whole genome shotgun (WGS) entry which is preliminary data.</text>
</comment>
<dbReference type="STRING" id="202951.GCA_001485025_01284"/>
<dbReference type="InterPro" id="IPR054402">
    <property type="entry name" value="Tt1218-like_dom"/>
</dbReference>
<accession>A0A4Q7AZN4</accession>
<name>A0A4Q7AZN4_9GAMM</name>
<dbReference type="NCBIfam" id="TIGR02523">
    <property type="entry name" value="type_IV_pilV"/>
    <property type="match status" value="1"/>
</dbReference>
<feature type="domain" description="Type IV pilin Tt1218-like" evidence="2">
    <location>
        <begin position="31"/>
        <end position="103"/>
    </location>
</feature>
<dbReference type="AlphaFoldDB" id="A0A4Q7AZN4"/>
<dbReference type="RefSeq" id="WP_130143971.1">
    <property type="nucleotide sequence ID" value="NZ_SGSU01000002.1"/>
</dbReference>
<feature type="transmembrane region" description="Helical" evidence="1">
    <location>
        <begin position="12"/>
        <end position="32"/>
    </location>
</feature>
<dbReference type="InterPro" id="IPR013362">
    <property type="entry name" value="Pilus_4_PilV"/>
</dbReference>
<dbReference type="Pfam" id="PF07963">
    <property type="entry name" value="N_methyl"/>
    <property type="match status" value="1"/>
</dbReference>
<dbReference type="InterPro" id="IPR012902">
    <property type="entry name" value="N_methyl_site"/>
</dbReference>
<evidence type="ECO:0000313" key="4">
    <source>
        <dbReference type="Proteomes" id="UP000293483"/>
    </source>
</evidence>
<keyword evidence="1" id="KW-0472">Membrane</keyword>
<evidence type="ECO:0000259" key="2">
    <source>
        <dbReference type="Pfam" id="PF22150"/>
    </source>
</evidence>
<reference evidence="3 4" key="1">
    <citation type="submission" date="2019-02" db="EMBL/GenBank/DDBJ databases">
        <title>The Batch Genome Submission of Acinetobacter spp. strains.</title>
        <authorList>
            <person name="Qin J."/>
            <person name="Hu Y."/>
            <person name="Ye H."/>
            <person name="Wei L."/>
            <person name="Feng Y."/>
            <person name="Zong Z."/>
        </authorList>
    </citation>
    <scope>NUCLEOTIDE SEQUENCE [LARGE SCALE GENOMIC DNA]</scope>
    <source>
        <strain evidence="3 4">WCHABo060081</strain>
    </source>
</reference>
<sequence>MINYSSQNGVGLMEVLVALLVLAIGVLGFVALQYRAVEASAESTYRVEGMSLARDFAERIRVNRGALEKYKSEVSDSSLQGSSDKNCTKEACTADEMADFDVAEIINKAQDKAIAINLIDCQGNNDGRSCIYAAWGETSPTNEADAGAGGCTNSTSYDPASTCLIMEVY</sequence>
<evidence type="ECO:0000313" key="3">
    <source>
        <dbReference type="EMBL" id="RZG69290.1"/>
    </source>
</evidence>
<evidence type="ECO:0000256" key="1">
    <source>
        <dbReference type="SAM" id="Phobius"/>
    </source>
</evidence>
<dbReference type="Pfam" id="PF22150">
    <property type="entry name" value="Tt1218-like"/>
    <property type="match status" value="1"/>
</dbReference>
<keyword evidence="1" id="KW-1133">Transmembrane helix</keyword>
<dbReference type="EMBL" id="SGSU01000002">
    <property type="protein sequence ID" value="RZG69290.1"/>
    <property type="molecule type" value="Genomic_DNA"/>
</dbReference>
<organism evidence="3 4">
    <name type="scientific">Acinetobacter bouvetii</name>
    <dbReference type="NCBI Taxonomy" id="202951"/>
    <lineage>
        <taxon>Bacteria</taxon>
        <taxon>Pseudomonadati</taxon>
        <taxon>Pseudomonadota</taxon>
        <taxon>Gammaproteobacteria</taxon>
        <taxon>Moraxellales</taxon>
        <taxon>Moraxellaceae</taxon>
        <taxon>Acinetobacter</taxon>
    </lineage>
</organism>
<dbReference type="Proteomes" id="UP000293483">
    <property type="component" value="Unassembled WGS sequence"/>
</dbReference>
<gene>
    <name evidence="3" type="primary">pilV</name>
    <name evidence="3" type="ORF">EXE25_02320</name>
</gene>